<gene>
    <name evidence="1" type="ORF">E0H75_42095</name>
</gene>
<dbReference type="EMBL" id="SJKD01000019">
    <property type="protein sequence ID" value="TCC33854.1"/>
    <property type="molecule type" value="Genomic_DNA"/>
</dbReference>
<organism evidence="1 2">
    <name type="scientific">Kribbella capetownensis</name>
    <dbReference type="NCBI Taxonomy" id="1572659"/>
    <lineage>
        <taxon>Bacteria</taxon>
        <taxon>Bacillati</taxon>
        <taxon>Actinomycetota</taxon>
        <taxon>Actinomycetes</taxon>
        <taxon>Propionibacteriales</taxon>
        <taxon>Kribbellaceae</taxon>
        <taxon>Kribbella</taxon>
    </lineage>
</organism>
<dbReference type="RefSeq" id="WP_131519341.1">
    <property type="nucleotide sequence ID" value="NZ_SJKD01000019.1"/>
</dbReference>
<name>A0A4R0IND3_9ACTN</name>
<evidence type="ECO:0000313" key="2">
    <source>
        <dbReference type="Proteomes" id="UP000293342"/>
    </source>
</evidence>
<keyword evidence="2" id="KW-1185">Reference proteome</keyword>
<sequence length="80" mass="8725">MNTDRPPLSPTAARLLCERYGVQPKGDVVESPADERFGPAFTWGVPAEALQVEADQAAGHSLELAAELATFDHYCPQEKR</sequence>
<reference evidence="1 2" key="1">
    <citation type="submission" date="2019-02" db="EMBL/GenBank/DDBJ databases">
        <title>Kribbella capetownensis sp. nov. and Kribbella speibonae sp. nov., isolated from soil.</title>
        <authorList>
            <person name="Curtis S.M."/>
            <person name="Norton I."/>
            <person name="Everest G.J."/>
            <person name="Meyers P.R."/>
        </authorList>
    </citation>
    <scope>NUCLEOTIDE SEQUENCE [LARGE SCALE GENOMIC DNA]</scope>
    <source>
        <strain evidence="1 2">YM53</strain>
    </source>
</reference>
<proteinExistence type="predicted"/>
<dbReference type="Proteomes" id="UP000293342">
    <property type="component" value="Unassembled WGS sequence"/>
</dbReference>
<dbReference type="AlphaFoldDB" id="A0A4R0IND3"/>
<comment type="caution">
    <text evidence="1">The sequence shown here is derived from an EMBL/GenBank/DDBJ whole genome shotgun (WGS) entry which is preliminary data.</text>
</comment>
<evidence type="ECO:0000313" key="1">
    <source>
        <dbReference type="EMBL" id="TCC33854.1"/>
    </source>
</evidence>
<protein>
    <submittedName>
        <fullName evidence="1">Uncharacterized protein</fullName>
    </submittedName>
</protein>
<accession>A0A4R0IND3</accession>